<dbReference type="Gene3D" id="2.30.30.910">
    <property type="match status" value="1"/>
</dbReference>
<evidence type="ECO:0000256" key="3">
    <source>
        <dbReference type="ARBA" id="ARBA00022795"/>
    </source>
</evidence>
<dbReference type="EMBL" id="DROM01000070">
    <property type="protein sequence ID" value="HHH12810.1"/>
    <property type="molecule type" value="Genomic_DNA"/>
</dbReference>
<dbReference type="AlphaFoldDB" id="A0A7C5IXU9"/>
<dbReference type="Pfam" id="PF03963">
    <property type="entry name" value="FlgD"/>
    <property type="match status" value="1"/>
</dbReference>
<keyword evidence="9" id="KW-0969">Cilium</keyword>
<feature type="domain" description="FlgD/Vpr Ig-like" evidence="7">
    <location>
        <begin position="113"/>
        <end position="180"/>
    </location>
</feature>
<dbReference type="Pfam" id="PF13860">
    <property type="entry name" value="FlgD_ig"/>
    <property type="match status" value="1"/>
</dbReference>
<dbReference type="InterPro" id="IPR005648">
    <property type="entry name" value="FlgD"/>
</dbReference>
<dbReference type="InterPro" id="IPR025965">
    <property type="entry name" value="FlgD/Vpr_Ig-like"/>
</dbReference>
<comment type="similarity">
    <text evidence="1 5">Belongs to the FlgD family.</text>
</comment>
<evidence type="ECO:0000313" key="9">
    <source>
        <dbReference type="EMBL" id="HHH12810.1"/>
    </source>
</evidence>
<gene>
    <name evidence="9" type="ORF">ENJ98_01090</name>
</gene>
<evidence type="ECO:0000256" key="1">
    <source>
        <dbReference type="ARBA" id="ARBA00010577"/>
    </source>
</evidence>
<accession>A0A7C5IXU9</accession>
<evidence type="ECO:0000259" key="8">
    <source>
        <dbReference type="Pfam" id="PF13861"/>
    </source>
</evidence>
<comment type="caution">
    <text evidence="9">The sequence shown here is derived from an EMBL/GenBank/DDBJ whole genome shotgun (WGS) entry which is preliminary data.</text>
</comment>
<feature type="domain" description="FlgD Tudor-like" evidence="8">
    <location>
        <begin position="87"/>
        <end position="223"/>
    </location>
</feature>
<evidence type="ECO:0000256" key="2">
    <source>
        <dbReference type="ARBA" id="ARBA00016013"/>
    </source>
</evidence>
<comment type="function">
    <text evidence="4 5">Required for flagellar hook formation. May act as a scaffolding protein.</text>
</comment>
<keyword evidence="3 5" id="KW-1005">Bacterial flagellum biogenesis</keyword>
<protein>
    <recommendedName>
        <fullName evidence="2 5">Basal-body rod modification protein FlgD</fullName>
    </recommendedName>
</protein>
<evidence type="ECO:0000259" key="7">
    <source>
        <dbReference type="Pfam" id="PF13860"/>
    </source>
</evidence>
<name>A0A7C5IXU9_9GAMM</name>
<sequence>MIPEPAANNPLAFLQPKPDEKAREKGKDEMGQSDFIELMIAQMKNQDPTKPLDPNEFMSQLAQFSTVNGIQELQKTVESLVEMMATDQSIKAAGLVGHEVMAEGGAAQFVPGGTISGQVELDGSATDVTVKIYGENGALVRTIPLGVQGEGKVPFKWDGFAEDGSVAPPGNYRLVAEVERNGETQQATLKLRTRVESVSLSPYGGDLTLNLANGSSVPLASIQEIL</sequence>
<dbReference type="Gene3D" id="2.60.40.4070">
    <property type="match status" value="1"/>
</dbReference>
<proteinExistence type="inferred from homology"/>
<reference evidence="9" key="1">
    <citation type="journal article" date="2020" name="mSystems">
        <title>Genome- and Community-Level Interaction Insights into Carbon Utilization and Element Cycling Functions of Hydrothermarchaeota in Hydrothermal Sediment.</title>
        <authorList>
            <person name="Zhou Z."/>
            <person name="Liu Y."/>
            <person name="Xu W."/>
            <person name="Pan J."/>
            <person name="Luo Z.H."/>
            <person name="Li M."/>
        </authorList>
    </citation>
    <scope>NUCLEOTIDE SEQUENCE [LARGE SCALE GENOMIC DNA]</scope>
    <source>
        <strain evidence="9">HyVt-535</strain>
    </source>
</reference>
<dbReference type="InterPro" id="IPR025963">
    <property type="entry name" value="FLgD_Tudor"/>
</dbReference>
<evidence type="ECO:0000256" key="4">
    <source>
        <dbReference type="ARBA" id="ARBA00024746"/>
    </source>
</evidence>
<dbReference type="Proteomes" id="UP000886100">
    <property type="component" value="Unassembled WGS sequence"/>
</dbReference>
<dbReference type="Pfam" id="PF13861">
    <property type="entry name" value="FLgD_tudor"/>
    <property type="match status" value="1"/>
</dbReference>
<dbReference type="GO" id="GO:0044781">
    <property type="term" value="P:bacterial-type flagellum organization"/>
    <property type="evidence" value="ECO:0007669"/>
    <property type="project" value="UniProtKB-UniRule"/>
</dbReference>
<evidence type="ECO:0000256" key="6">
    <source>
        <dbReference type="SAM" id="MobiDB-lite"/>
    </source>
</evidence>
<feature type="region of interest" description="Disordered" evidence="6">
    <location>
        <begin position="1"/>
        <end position="29"/>
    </location>
</feature>
<evidence type="ECO:0000256" key="5">
    <source>
        <dbReference type="RuleBase" id="RU362076"/>
    </source>
</evidence>
<keyword evidence="9" id="KW-0282">Flagellum</keyword>
<organism evidence="9">
    <name type="scientific">Thiolapillus brandeum</name>
    <dbReference type="NCBI Taxonomy" id="1076588"/>
    <lineage>
        <taxon>Bacteria</taxon>
        <taxon>Pseudomonadati</taxon>
        <taxon>Pseudomonadota</taxon>
        <taxon>Gammaproteobacteria</taxon>
        <taxon>Chromatiales</taxon>
        <taxon>Sedimenticolaceae</taxon>
        <taxon>Thiolapillus</taxon>
    </lineage>
</organism>
<feature type="compositionally biased region" description="Basic and acidic residues" evidence="6">
    <location>
        <begin position="17"/>
        <end position="29"/>
    </location>
</feature>
<keyword evidence="9" id="KW-0966">Cell projection</keyword>